<reference evidence="1 2" key="1">
    <citation type="submission" date="2017-06" db="EMBL/GenBank/DDBJ databases">
        <title>Biodegradation of gentamicin by bacterial consortia AMQD4 in synthetic medium and raw gentamicin sewage.</title>
        <authorList>
            <person name="Chang H."/>
            <person name="Feng Y."/>
            <person name="Li Z."/>
            <person name="Xue J."/>
            <person name="Cheng D."/>
        </authorList>
    </citation>
    <scope>NUCLEOTIDE SEQUENCE [LARGE SCALE GENOMIC DNA]</scope>
    <source>
        <strain evidence="1 2">BZC3</strain>
    </source>
</reference>
<dbReference type="AlphaFoldDB" id="A0A1Z3LYA9"/>
<sequence>MFRAAADHRTAAAAAGQLAAEEVSRADRGQWRCLLRTQPVLLVAGADFEPEFLRNDPQVGHFLTDDAGGITLARIARAGAAVLQPGLAAEHQDAAIELVVDDAVSTLGVAVDGRGVPGLTSRAGKAPRV</sequence>
<accession>A0A1Z3LYA9</accession>
<name>A0A1Z3LYA9_BREDI</name>
<proteinExistence type="predicted"/>
<dbReference type="Proteomes" id="UP000197024">
    <property type="component" value="Chromosome"/>
</dbReference>
<evidence type="ECO:0000313" key="2">
    <source>
        <dbReference type="Proteomes" id="UP000197024"/>
    </source>
</evidence>
<organism evidence="1 2">
    <name type="scientific">Brevundimonas diminuta</name>
    <name type="common">Pseudomonas diminuta</name>
    <dbReference type="NCBI Taxonomy" id="293"/>
    <lineage>
        <taxon>Bacteria</taxon>
        <taxon>Pseudomonadati</taxon>
        <taxon>Pseudomonadota</taxon>
        <taxon>Alphaproteobacteria</taxon>
        <taxon>Caulobacterales</taxon>
        <taxon>Caulobacteraceae</taxon>
        <taxon>Brevundimonas</taxon>
    </lineage>
</organism>
<evidence type="ECO:0000313" key="1">
    <source>
        <dbReference type="EMBL" id="ASD27126.1"/>
    </source>
</evidence>
<dbReference type="EMBL" id="CP021995">
    <property type="protein sequence ID" value="ASD27126.1"/>
    <property type="molecule type" value="Genomic_DNA"/>
</dbReference>
<protein>
    <submittedName>
        <fullName evidence="1">Uncharacterized protein</fullName>
    </submittedName>
</protein>
<reference evidence="1 2" key="2">
    <citation type="submission" date="2017-06" db="EMBL/GenBank/DDBJ databases">
        <authorList>
            <person name="Kim H.J."/>
            <person name="Triplett B.A."/>
        </authorList>
    </citation>
    <scope>NUCLEOTIDE SEQUENCE [LARGE SCALE GENOMIC DNA]</scope>
    <source>
        <strain evidence="1 2">BZC3</strain>
    </source>
</reference>
<gene>
    <name evidence="1" type="ORF">CD943_09655</name>
</gene>